<evidence type="ECO:0000256" key="3">
    <source>
        <dbReference type="ARBA" id="ARBA00022843"/>
    </source>
</evidence>
<dbReference type="GO" id="GO:1990918">
    <property type="term" value="P:double-strand break repair involved in meiotic recombination"/>
    <property type="evidence" value="ECO:0007669"/>
    <property type="project" value="TreeGrafter"/>
</dbReference>
<evidence type="ECO:0000256" key="5">
    <source>
        <dbReference type="ARBA" id="ARBA00093456"/>
    </source>
</evidence>
<evidence type="ECO:0000256" key="1">
    <source>
        <dbReference type="ARBA" id="ARBA00004123"/>
    </source>
</evidence>
<gene>
    <name evidence="6" type="ORF">Din_034024</name>
</gene>
<name>A0A5B7BAS1_DAVIN</name>
<organism evidence="6">
    <name type="scientific">Davidia involucrata</name>
    <name type="common">Dove tree</name>
    <dbReference type="NCBI Taxonomy" id="16924"/>
    <lineage>
        <taxon>Eukaryota</taxon>
        <taxon>Viridiplantae</taxon>
        <taxon>Streptophyta</taxon>
        <taxon>Embryophyta</taxon>
        <taxon>Tracheophyta</taxon>
        <taxon>Spermatophyta</taxon>
        <taxon>Magnoliopsida</taxon>
        <taxon>eudicotyledons</taxon>
        <taxon>Gunneridae</taxon>
        <taxon>Pentapetalae</taxon>
        <taxon>asterids</taxon>
        <taxon>Cornales</taxon>
        <taxon>Nyssaceae</taxon>
        <taxon>Davidia</taxon>
    </lineage>
</organism>
<dbReference type="GO" id="GO:0031573">
    <property type="term" value="P:mitotic intra-S DNA damage checkpoint signaling"/>
    <property type="evidence" value="ECO:0007669"/>
    <property type="project" value="TreeGrafter"/>
</dbReference>
<dbReference type="GO" id="GO:0007129">
    <property type="term" value="P:homologous chromosome pairing at meiosis"/>
    <property type="evidence" value="ECO:0007669"/>
    <property type="project" value="TreeGrafter"/>
</dbReference>
<protein>
    <submittedName>
        <fullName evidence="6">Uncharacterized protein</fullName>
    </submittedName>
</protein>
<dbReference type="GO" id="GO:0070182">
    <property type="term" value="F:DNA polymerase binding"/>
    <property type="evidence" value="ECO:0007669"/>
    <property type="project" value="TreeGrafter"/>
</dbReference>
<dbReference type="AlphaFoldDB" id="A0A5B7BAS1"/>
<evidence type="ECO:0000313" key="6">
    <source>
        <dbReference type="EMBL" id="MPA64583.1"/>
    </source>
</evidence>
<proteinExistence type="inferred from homology"/>
<sequence length="119" mass="13519">MHNELIIQLLTQLQKATRTIQTLCSEAKGLKQTAMSSKIPAMKRSVERFLFHVKALFHTTSIGCTFWMGNLKHKDLMGKVVSSQAYVDEQNENIDEDTMEAVVDDQRSSVASEEDRETE</sequence>
<accession>A0A5B7BAS1</accession>
<dbReference type="GO" id="GO:0036297">
    <property type="term" value="P:interstrand cross-link repair"/>
    <property type="evidence" value="ECO:0007669"/>
    <property type="project" value="TreeGrafter"/>
</dbReference>
<dbReference type="PANTHER" id="PTHR32086">
    <property type="entry name" value="FANCONI ANEMIA GROUP D2 PROTEIN"/>
    <property type="match status" value="1"/>
</dbReference>
<keyword evidence="4" id="KW-0539">Nucleus</keyword>
<dbReference type="InterPro" id="IPR029448">
    <property type="entry name" value="FANCD2"/>
</dbReference>
<comment type="similarity">
    <text evidence="5">Belongs to the Fanconi anemia protein FANCD2 family.</text>
</comment>
<comment type="subcellular location">
    <subcellularLocation>
        <location evidence="1">Nucleus</location>
    </subcellularLocation>
</comment>
<reference evidence="6" key="1">
    <citation type="submission" date="2019-08" db="EMBL/GenBank/DDBJ databases">
        <title>Reference gene set and small RNA set construction with multiple tissues from Davidia involucrata Baill.</title>
        <authorList>
            <person name="Yang H."/>
            <person name="Zhou C."/>
            <person name="Li G."/>
            <person name="Wang J."/>
            <person name="Gao P."/>
            <person name="Wang M."/>
            <person name="Wang R."/>
            <person name="Zhao Y."/>
        </authorList>
    </citation>
    <scope>NUCLEOTIDE SEQUENCE</scope>
    <source>
        <tissue evidence="6">Mixed with DoveR01_LX</tissue>
    </source>
</reference>
<keyword evidence="3" id="KW-0832">Ubl conjugation</keyword>
<keyword evidence="2" id="KW-1017">Isopeptide bond</keyword>
<evidence type="ECO:0000256" key="2">
    <source>
        <dbReference type="ARBA" id="ARBA00022499"/>
    </source>
</evidence>
<dbReference type="GO" id="GO:0005634">
    <property type="term" value="C:nucleus"/>
    <property type="evidence" value="ECO:0007669"/>
    <property type="project" value="UniProtKB-SubCell"/>
</dbReference>
<dbReference type="PANTHER" id="PTHR32086:SF0">
    <property type="entry name" value="FANCONI ANEMIA GROUP D2 PROTEIN"/>
    <property type="match status" value="1"/>
</dbReference>
<dbReference type="GO" id="GO:0000793">
    <property type="term" value="C:condensed chromosome"/>
    <property type="evidence" value="ECO:0007669"/>
    <property type="project" value="TreeGrafter"/>
</dbReference>
<dbReference type="EMBL" id="GHES01034024">
    <property type="protein sequence ID" value="MPA64583.1"/>
    <property type="molecule type" value="Transcribed_RNA"/>
</dbReference>
<dbReference type="Pfam" id="PF14631">
    <property type="entry name" value="FancD2"/>
    <property type="match status" value="1"/>
</dbReference>
<evidence type="ECO:0000256" key="4">
    <source>
        <dbReference type="ARBA" id="ARBA00023242"/>
    </source>
</evidence>